<dbReference type="OrthoDB" id="8362864at2759"/>
<dbReference type="AlphaFoldDB" id="A0A4Y2MZC0"/>
<accession>A0A4Y2MZC0</accession>
<reference evidence="1 2" key="1">
    <citation type="journal article" date="2019" name="Sci. Rep.">
        <title>Orb-weaving spider Araneus ventricosus genome elucidates the spidroin gene catalogue.</title>
        <authorList>
            <person name="Kono N."/>
            <person name="Nakamura H."/>
            <person name="Ohtoshi R."/>
            <person name="Moran D.A.P."/>
            <person name="Shinohara A."/>
            <person name="Yoshida Y."/>
            <person name="Fujiwara M."/>
            <person name="Mori M."/>
            <person name="Tomita M."/>
            <person name="Arakawa K."/>
        </authorList>
    </citation>
    <scope>NUCLEOTIDE SEQUENCE [LARGE SCALE GENOMIC DNA]</scope>
</reference>
<evidence type="ECO:0000313" key="1">
    <source>
        <dbReference type="EMBL" id="GBN32468.1"/>
    </source>
</evidence>
<protein>
    <submittedName>
        <fullName evidence="1">Uncharacterized protein</fullName>
    </submittedName>
</protein>
<keyword evidence="2" id="KW-1185">Reference proteome</keyword>
<evidence type="ECO:0000313" key="2">
    <source>
        <dbReference type="Proteomes" id="UP000499080"/>
    </source>
</evidence>
<dbReference type="Proteomes" id="UP000499080">
    <property type="component" value="Unassembled WGS sequence"/>
</dbReference>
<comment type="caution">
    <text evidence="1">The sequence shown here is derived from an EMBL/GenBank/DDBJ whole genome shotgun (WGS) entry which is preliminary data.</text>
</comment>
<sequence>MRQLFFISTSKPKVLRKSAPMMGWDTDAIMNGHRNTLRRFRSKVRSFSPKVEIVVPFAANSLSLEAVQFLSWIVLGGMTEISAPVSIKNRNPVDLSAKNILLDWPYTLVASSDGLSSFPDSLGSNLREVEWLLENLPRAGLRDCLLHFVLVSWRSLTDLESSSICRRRVWQSFHPPIGPSTMWMDDESVTSKTLSAVFARASKSPVLTARICCTAVGKRCNHKFFRRSSGTLEERSRILHRS</sequence>
<organism evidence="1 2">
    <name type="scientific">Araneus ventricosus</name>
    <name type="common">Orbweaver spider</name>
    <name type="synonym">Epeira ventricosa</name>
    <dbReference type="NCBI Taxonomy" id="182803"/>
    <lineage>
        <taxon>Eukaryota</taxon>
        <taxon>Metazoa</taxon>
        <taxon>Ecdysozoa</taxon>
        <taxon>Arthropoda</taxon>
        <taxon>Chelicerata</taxon>
        <taxon>Arachnida</taxon>
        <taxon>Araneae</taxon>
        <taxon>Araneomorphae</taxon>
        <taxon>Entelegynae</taxon>
        <taxon>Araneoidea</taxon>
        <taxon>Araneidae</taxon>
        <taxon>Araneus</taxon>
    </lineage>
</organism>
<dbReference type="EMBL" id="BGPR01125548">
    <property type="protein sequence ID" value="GBN32468.1"/>
    <property type="molecule type" value="Genomic_DNA"/>
</dbReference>
<gene>
    <name evidence="1" type="ORF">AVEN_266651_1</name>
</gene>
<proteinExistence type="predicted"/>
<name>A0A4Y2MZC0_ARAVE</name>